<feature type="domain" description="HTH cro/C1-type" evidence="2">
    <location>
        <begin position="28"/>
        <end position="82"/>
    </location>
</feature>
<dbReference type="SMART" id="SM00530">
    <property type="entry name" value="HTH_XRE"/>
    <property type="match status" value="1"/>
</dbReference>
<protein>
    <submittedName>
        <fullName evidence="3">Transcriptional regulator</fullName>
    </submittedName>
</protein>
<dbReference type="KEGG" id="mmas:MYMAC_001599"/>
<accession>A0A250JQU9</accession>
<dbReference type="AlphaFoldDB" id="A0A250JQU9"/>
<evidence type="ECO:0000313" key="3">
    <source>
        <dbReference type="EMBL" id="ATB46010.1"/>
    </source>
</evidence>
<organism evidence="3 4">
    <name type="scientific">Corallococcus macrosporus DSM 14697</name>
    <dbReference type="NCBI Taxonomy" id="1189310"/>
    <lineage>
        <taxon>Bacteria</taxon>
        <taxon>Pseudomonadati</taxon>
        <taxon>Myxococcota</taxon>
        <taxon>Myxococcia</taxon>
        <taxon>Myxococcales</taxon>
        <taxon>Cystobacterineae</taxon>
        <taxon>Myxococcaceae</taxon>
        <taxon>Corallococcus</taxon>
    </lineage>
</organism>
<keyword evidence="1" id="KW-0238">DNA-binding</keyword>
<dbReference type="Proteomes" id="UP000217343">
    <property type="component" value="Chromosome"/>
</dbReference>
<dbReference type="PROSITE" id="PS50943">
    <property type="entry name" value="HTH_CROC1"/>
    <property type="match status" value="1"/>
</dbReference>
<dbReference type="RefSeq" id="WP_095957641.1">
    <property type="nucleotide sequence ID" value="NZ_CP022203.1"/>
</dbReference>
<dbReference type="OrthoDB" id="5469161at2"/>
<dbReference type="GO" id="GO:0005829">
    <property type="term" value="C:cytosol"/>
    <property type="evidence" value="ECO:0007669"/>
    <property type="project" value="TreeGrafter"/>
</dbReference>
<name>A0A250JQU9_9BACT</name>
<dbReference type="GO" id="GO:0003700">
    <property type="term" value="F:DNA-binding transcription factor activity"/>
    <property type="evidence" value="ECO:0007669"/>
    <property type="project" value="TreeGrafter"/>
</dbReference>
<dbReference type="Gene3D" id="1.10.260.40">
    <property type="entry name" value="lambda repressor-like DNA-binding domains"/>
    <property type="match status" value="1"/>
</dbReference>
<evidence type="ECO:0000313" key="4">
    <source>
        <dbReference type="Proteomes" id="UP000217343"/>
    </source>
</evidence>
<sequence>MHIPLDVRDFALTKEPARPLPSVISDTLRAARLRAGLKQTEVAHLIGISPGVYSRLERGRTLPSVRTLYRLCTVLEASPNELLGYPDALPPDVVAAAKDALRRRVHQLDGRQALALIQLLSGVR</sequence>
<dbReference type="SUPFAM" id="SSF47413">
    <property type="entry name" value="lambda repressor-like DNA-binding domains"/>
    <property type="match status" value="1"/>
</dbReference>
<reference evidence="3 4" key="1">
    <citation type="submission" date="2017-06" db="EMBL/GenBank/DDBJ databases">
        <title>Sequencing and comparative analysis of myxobacterial genomes.</title>
        <authorList>
            <person name="Rupp O."/>
            <person name="Goesmann A."/>
            <person name="Sogaard-Andersen L."/>
        </authorList>
    </citation>
    <scope>NUCLEOTIDE SEQUENCE [LARGE SCALE GENOMIC DNA]</scope>
    <source>
        <strain evidence="3 4">DSM 14697</strain>
    </source>
</reference>
<dbReference type="Pfam" id="PF01381">
    <property type="entry name" value="HTH_3"/>
    <property type="match status" value="1"/>
</dbReference>
<dbReference type="CDD" id="cd00093">
    <property type="entry name" value="HTH_XRE"/>
    <property type="match status" value="1"/>
</dbReference>
<gene>
    <name evidence="3" type="ORF">MYMAC_001599</name>
</gene>
<keyword evidence="4" id="KW-1185">Reference proteome</keyword>
<dbReference type="InterPro" id="IPR001387">
    <property type="entry name" value="Cro/C1-type_HTH"/>
</dbReference>
<evidence type="ECO:0000256" key="1">
    <source>
        <dbReference type="ARBA" id="ARBA00023125"/>
    </source>
</evidence>
<dbReference type="GO" id="GO:0003677">
    <property type="term" value="F:DNA binding"/>
    <property type="evidence" value="ECO:0007669"/>
    <property type="project" value="UniProtKB-KW"/>
</dbReference>
<dbReference type="InterPro" id="IPR050807">
    <property type="entry name" value="TransReg_Diox_bact_type"/>
</dbReference>
<dbReference type="InterPro" id="IPR010982">
    <property type="entry name" value="Lambda_DNA-bd_dom_sf"/>
</dbReference>
<proteinExistence type="predicted"/>
<dbReference type="EMBL" id="CP022203">
    <property type="protein sequence ID" value="ATB46010.1"/>
    <property type="molecule type" value="Genomic_DNA"/>
</dbReference>
<dbReference type="PANTHER" id="PTHR46797">
    <property type="entry name" value="HTH-TYPE TRANSCRIPTIONAL REGULATOR"/>
    <property type="match status" value="1"/>
</dbReference>
<evidence type="ECO:0000259" key="2">
    <source>
        <dbReference type="PROSITE" id="PS50943"/>
    </source>
</evidence>
<dbReference type="PANTHER" id="PTHR46797:SF1">
    <property type="entry name" value="METHYLPHOSPHONATE SYNTHASE"/>
    <property type="match status" value="1"/>
</dbReference>